<protein>
    <recommendedName>
        <fullName evidence="4">C2H2-type domain-containing protein</fullName>
    </recommendedName>
</protein>
<dbReference type="OrthoDB" id="5424989at2759"/>
<feature type="region of interest" description="Disordered" evidence="1">
    <location>
        <begin position="71"/>
        <end position="108"/>
    </location>
</feature>
<dbReference type="PANTHER" id="PTHR38167">
    <property type="entry name" value="C2H2-TYPE DOMAIN-CONTAINING PROTEIN"/>
    <property type="match status" value="1"/>
</dbReference>
<accession>A0A8H3IEI3</accession>
<reference evidence="2" key="1">
    <citation type="submission" date="2021-03" db="EMBL/GenBank/DDBJ databases">
        <authorList>
            <person name="Tagirdzhanova G."/>
        </authorList>
    </citation>
    <scope>NUCLEOTIDE SEQUENCE</scope>
</reference>
<gene>
    <name evidence="2" type="ORF">HETSPECPRED_005749</name>
</gene>
<sequence>MPTRDLAVIDLTESSPPRSRSAVLVDAITTAPDERVRAALRLGCELSKEVEQMVQNMLLVPVDRVSSKIVEKDADSDGYVKEVGSDEEEEDDDKSSEDESDVGHQDVVSAPSLKRFRPRFATCENCKEEFDVETNDGVSCIWHPEGKEADYDADIWVDHDEDCHGRIDGFDDDPNYAEGFRYECCGRSGDNEGCKLGTHVEEENVYKKMRR</sequence>
<comment type="caution">
    <text evidence="2">The sequence shown here is derived from an EMBL/GenBank/DDBJ whole genome shotgun (WGS) entry which is preliminary data.</text>
</comment>
<dbReference type="Proteomes" id="UP000664521">
    <property type="component" value="Unassembled WGS sequence"/>
</dbReference>
<keyword evidence="3" id="KW-1185">Reference proteome</keyword>
<dbReference type="EMBL" id="CAJPDS010000037">
    <property type="protein sequence ID" value="CAF9925117.1"/>
    <property type="molecule type" value="Genomic_DNA"/>
</dbReference>
<feature type="compositionally biased region" description="Basic and acidic residues" evidence="1">
    <location>
        <begin position="71"/>
        <end position="84"/>
    </location>
</feature>
<dbReference type="PANTHER" id="PTHR38167:SF1">
    <property type="entry name" value="C2H2-TYPE DOMAIN-CONTAINING PROTEIN"/>
    <property type="match status" value="1"/>
</dbReference>
<evidence type="ECO:0008006" key="4">
    <source>
        <dbReference type="Google" id="ProtNLM"/>
    </source>
</evidence>
<proteinExistence type="predicted"/>
<evidence type="ECO:0000256" key="1">
    <source>
        <dbReference type="SAM" id="MobiDB-lite"/>
    </source>
</evidence>
<organism evidence="2 3">
    <name type="scientific">Heterodermia speciosa</name>
    <dbReference type="NCBI Taxonomy" id="116794"/>
    <lineage>
        <taxon>Eukaryota</taxon>
        <taxon>Fungi</taxon>
        <taxon>Dikarya</taxon>
        <taxon>Ascomycota</taxon>
        <taxon>Pezizomycotina</taxon>
        <taxon>Lecanoromycetes</taxon>
        <taxon>OSLEUM clade</taxon>
        <taxon>Lecanoromycetidae</taxon>
        <taxon>Caliciales</taxon>
        <taxon>Physciaceae</taxon>
        <taxon>Heterodermia</taxon>
    </lineage>
</organism>
<evidence type="ECO:0000313" key="3">
    <source>
        <dbReference type="Proteomes" id="UP000664521"/>
    </source>
</evidence>
<dbReference type="AlphaFoldDB" id="A0A8H3IEI3"/>
<evidence type="ECO:0000313" key="2">
    <source>
        <dbReference type="EMBL" id="CAF9925117.1"/>
    </source>
</evidence>
<feature type="compositionally biased region" description="Acidic residues" evidence="1">
    <location>
        <begin position="85"/>
        <end position="100"/>
    </location>
</feature>
<name>A0A8H3IEI3_9LECA</name>